<evidence type="ECO:0000313" key="4">
    <source>
        <dbReference type="EMBL" id="OEU19865.1"/>
    </source>
</evidence>
<protein>
    <submittedName>
        <fullName evidence="4">Alpha/beta-hydrolase</fullName>
    </submittedName>
</protein>
<dbReference type="InterPro" id="IPR000073">
    <property type="entry name" value="AB_hydrolase_1"/>
</dbReference>
<dbReference type="InterPro" id="IPR029058">
    <property type="entry name" value="AB_hydrolase_fold"/>
</dbReference>
<dbReference type="KEGG" id="fcy:FRACYDRAFT_268112"/>
<dbReference type="AlphaFoldDB" id="A0A1E7FP36"/>
<dbReference type="PANTHER" id="PTHR43798">
    <property type="entry name" value="MONOACYLGLYCEROL LIPASE"/>
    <property type="match status" value="1"/>
</dbReference>
<organism evidence="4 5">
    <name type="scientific">Fragilariopsis cylindrus CCMP1102</name>
    <dbReference type="NCBI Taxonomy" id="635003"/>
    <lineage>
        <taxon>Eukaryota</taxon>
        <taxon>Sar</taxon>
        <taxon>Stramenopiles</taxon>
        <taxon>Ochrophyta</taxon>
        <taxon>Bacillariophyta</taxon>
        <taxon>Bacillariophyceae</taxon>
        <taxon>Bacillariophycidae</taxon>
        <taxon>Bacillariales</taxon>
        <taxon>Bacillariaceae</taxon>
        <taxon>Fragilariopsis</taxon>
    </lineage>
</organism>
<dbReference type="GO" id="GO:0016020">
    <property type="term" value="C:membrane"/>
    <property type="evidence" value="ECO:0007669"/>
    <property type="project" value="TreeGrafter"/>
</dbReference>
<evidence type="ECO:0000313" key="5">
    <source>
        <dbReference type="Proteomes" id="UP000095751"/>
    </source>
</evidence>
<proteinExistence type="inferred from homology"/>
<dbReference type="GO" id="GO:0016787">
    <property type="term" value="F:hydrolase activity"/>
    <property type="evidence" value="ECO:0007669"/>
    <property type="project" value="UniProtKB-KW"/>
</dbReference>
<evidence type="ECO:0000256" key="2">
    <source>
        <dbReference type="ARBA" id="ARBA00022801"/>
    </source>
</evidence>
<dbReference type="SUPFAM" id="SSF53474">
    <property type="entry name" value="alpha/beta-Hydrolases"/>
    <property type="match status" value="1"/>
</dbReference>
<dbReference type="InParanoid" id="A0A1E7FP36"/>
<dbReference type="EMBL" id="KV784355">
    <property type="protein sequence ID" value="OEU19865.1"/>
    <property type="molecule type" value="Genomic_DNA"/>
</dbReference>
<dbReference type="InterPro" id="IPR050266">
    <property type="entry name" value="AB_hydrolase_sf"/>
</dbReference>
<reference evidence="4 5" key="1">
    <citation type="submission" date="2016-09" db="EMBL/GenBank/DDBJ databases">
        <title>Extensive genetic diversity and differential bi-allelic expression allows diatom success in the polar Southern Ocean.</title>
        <authorList>
            <consortium name="DOE Joint Genome Institute"/>
            <person name="Mock T."/>
            <person name="Otillar R.P."/>
            <person name="Strauss J."/>
            <person name="Dupont C."/>
            <person name="Frickenhaus S."/>
            <person name="Maumus F."/>
            <person name="Mcmullan M."/>
            <person name="Sanges R."/>
            <person name="Schmutz J."/>
            <person name="Toseland A."/>
            <person name="Valas R."/>
            <person name="Veluchamy A."/>
            <person name="Ward B.J."/>
            <person name="Allen A."/>
            <person name="Barry K."/>
            <person name="Falciatore A."/>
            <person name="Ferrante M."/>
            <person name="Fortunato A.E."/>
            <person name="Gloeckner G."/>
            <person name="Gruber A."/>
            <person name="Hipkin R."/>
            <person name="Janech M."/>
            <person name="Kroth P."/>
            <person name="Leese F."/>
            <person name="Lindquist E."/>
            <person name="Lyon B.R."/>
            <person name="Martin J."/>
            <person name="Mayer C."/>
            <person name="Parker M."/>
            <person name="Quesneville H."/>
            <person name="Raymond J."/>
            <person name="Uhlig C."/>
            <person name="Valentin K.U."/>
            <person name="Worden A.Z."/>
            <person name="Armbrust E.V."/>
            <person name="Bowler C."/>
            <person name="Green B."/>
            <person name="Moulton V."/>
            <person name="Van Oosterhout C."/>
            <person name="Grigoriev I."/>
        </authorList>
    </citation>
    <scope>NUCLEOTIDE SEQUENCE [LARGE SCALE GENOMIC DNA]</scope>
    <source>
        <strain evidence="4 5">CCMP1102</strain>
    </source>
</reference>
<keyword evidence="5" id="KW-1185">Reference proteome</keyword>
<feature type="domain" description="AB hydrolase-1" evidence="3">
    <location>
        <begin position="44"/>
        <end position="304"/>
    </location>
</feature>
<dbReference type="PANTHER" id="PTHR43798:SF14">
    <property type="entry name" value="SERINE HYDROLASE-LIKE PROTEIN DDB_G0286239"/>
    <property type="match status" value="1"/>
</dbReference>
<dbReference type="Pfam" id="PF12697">
    <property type="entry name" value="Abhydrolase_6"/>
    <property type="match status" value="1"/>
</dbReference>
<accession>A0A1E7FP36</accession>
<name>A0A1E7FP36_9STRA</name>
<dbReference type="OrthoDB" id="6431331at2759"/>
<evidence type="ECO:0000256" key="1">
    <source>
        <dbReference type="ARBA" id="ARBA00008645"/>
    </source>
</evidence>
<dbReference type="Gene3D" id="3.40.50.1820">
    <property type="entry name" value="alpha/beta hydrolase"/>
    <property type="match status" value="1"/>
</dbReference>
<evidence type="ECO:0000259" key="3">
    <source>
        <dbReference type="Pfam" id="PF12697"/>
    </source>
</evidence>
<comment type="similarity">
    <text evidence="1">Belongs to the AB hydrolase superfamily.</text>
</comment>
<keyword evidence="2 4" id="KW-0378">Hydrolase</keyword>
<gene>
    <name evidence="4" type="ORF">FRACYDRAFT_268112</name>
</gene>
<dbReference type="Proteomes" id="UP000095751">
    <property type="component" value="Unassembled WGS sequence"/>
</dbReference>
<sequence>MSSSSEEQAKEITWTCQDGIKIAGKQWTNKTGHDENNRIKPLRIIALHGWMDNCATFDSLYHGLVDKLSDIVDIDFVAIDFPGHGQSSHKSLDGPTSVLADYCYYVYDVVVRQLKWEPEDTTIIGHSMGASVALMFAAAFPVEKLVMLDSLGPSPKPEESISSCIRKHIKTRASGKMPSSIYPNFETAVVVRCKSPAILFPGKQYISEDTARSLVQRGSIIRDDGKLQFLHDQRLYCPSILFLSEKQIEVLYKDISDQPTSTCLLLADDGMPFPSDLVSRTRNILLKTDDAYQSLPGSHHFHSDPDSVGRVVDTIVLWLRLYKLNRV</sequence>